<dbReference type="STRING" id="1423790.BN53_05155"/>
<name>I7LBD4_9LACO</name>
<evidence type="ECO:0000313" key="2">
    <source>
        <dbReference type="Proteomes" id="UP000009311"/>
    </source>
</evidence>
<keyword evidence="2" id="KW-1185">Reference proteome</keyword>
<dbReference type="Proteomes" id="UP000009311">
    <property type="component" value="Unassembled WGS sequence"/>
</dbReference>
<dbReference type="AlphaFoldDB" id="I7LBD4"/>
<dbReference type="RefSeq" id="WP_009560028.1">
    <property type="nucleotide sequence ID" value="NZ_CAKD01000022.1"/>
</dbReference>
<proteinExistence type="predicted"/>
<sequence length="54" mass="6606">MTFDFNAMWFDNYKVWYDCGWYTKEQLRSYVPNLFLSPEGYEKITGEKYEESQG</sequence>
<gene>
    <name evidence="1" type="ORF">BN53_05155</name>
</gene>
<reference evidence="1 2" key="1">
    <citation type="submission" date="2012-06" db="EMBL/GenBank/DDBJ databases">
        <title>Draft Genome Sequence of Lactobacillus pasteurii CRBIP 24.76T.</title>
        <authorList>
            <person name="Cousin S."/>
            <person name="Bouchier C."/>
            <person name="Loux V."/>
            <person name="Ma L."/>
            <person name="Creno S."/>
            <person name="Bizet C."/>
            <person name="Clermont D."/>
        </authorList>
    </citation>
    <scope>NUCLEOTIDE SEQUENCE [LARGE SCALE GENOMIC DNA]</scope>
    <source>
        <strain evidence="2">CRBIP 24.76T</strain>
    </source>
</reference>
<evidence type="ECO:0000313" key="1">
    <source>
        <dbReference type="EMBL" id="CCI85476.1"/>
    </source>
</evidence>
<accession>I7LBD4</accession>
<dbReference type="InterPro" id="IPR010022">
    <property type="entry name" value="XkdX"/>
</dbReference>
<organism evidence="1 2">
    <name type="scientific">Lactobacillus pasteurii DSM 23907 = CRBIP 24.76</name>
    <dbReference type="NCBI Taxonomy" id="1423790"/>
    <lineage>
        <taxon>Bacteria</taxon>
        <taxon>Bacillati</taxon>
        <taxon>Bacillota</taxon>
        <taxon>Bacilli</taxon>
        <taxon>Lactobacillales</taxon>
        <taxon>Lactobacillaceae</taxon>
        <taxon>Lactobacillus</taxon>
    </lineage>
</organism>
<dbReference type="EMBL" id="CAKD01000022">
    <property type="protein sequence ID" value="CCI85476.1"/>
    <property type="molecule type" value="Genomic_DNA"/>
</dbReference>
<comment type="caution">
    <text evidence="1">The sequence shown here is derived from an EMBL/GenBank/DDBJ whole genome shotgun (WGS) entry which is preliminary data.</text>
</comment>
<evidence type="ECO:0008006" key="3">
    <source>
        <dbReference type="Google" id="ProtNLM"/>
    </source>
</evidence>
<protein>
    <recommendedName>
        <fullName evidence="3">XkdX family protein</fullName>
    </recommendedName>
</protein>
<dbReference type="Pfam" id="PF09693">
    <property type="entry name" value="Phage_XkdX"/>
    <property type="match status" value="1"/>
</dbReference>